<evidence type="ECO:0000313" key="11">
    <source>
        <dbReference type="Proteomes" id="UP001152798"/>
    </source>
</evidence>
<dbReference type="Gene3D" id="3.30.420.110">
    <property type="entry name" value="MutS, connector domain"/>
    <property type="match status" value="1"/>
</dbReference>
<sequence>MLPTIPFAGNIIDSRRELYNILSMAQRTLFNYFTKSPVASSPNSVKEAPKTPETKNQLDETSKLGSKSFKTPTTKSQSKKASEIKTPKNSSNGVKKENSETPSTGKKAISRKRIIEPEDDFELEDSPKEKPEGYLLDSEDSGDEYVPDDNQSDDDDEVSELSESEPATHSEEESPVKARKRKRGDNKENKPNKRILLSSFISGSSKTPTREPMKPVSTPSSSENHSGGGDGEGKTWTYMNFEFLKPEKIRDGKKRRPSDPNYDPRTLHVPEDFLKGLTPAMRQWWEMKAKNYDCILFFKVGKFYEFYHMDAVIGVKELSLTFMRGEYAHCGFPEIAYGRFSANLVDKGYKVARVEQTETPDAMNERVKHMSRPTKFDKVVNREICQVTTKGTRIFTVVDGESREAQGQYLLAINEKENDSVTSTYGVCFIDTSIGTFHIGQFKDDRHSSRLRTMIALYPPVQVLYERNRISKRTKQLLDTSLSGAVKEALAPESEFWSSTSTLTKLAERKYFGEEGLPEVLKNFVGNSDSLGLTADEESELGVRSLGAAIWMLTRCLLDYQLVSLAQFKIYKPIDIELSPDSIKTQDITSRHMILDAVTLRNLNVIDNGCGGLQGTLLHQIDHCSTPFGKRLLRYWLCNPLTNIDSIKARQIALNVLLENTSILTDASSMLLKVPDLERLLSRIYAQSSKGLEGSHPDNRAVMFEEKIYSKRKIAEFISVLNGFQTLQDVVKLIQESSNIASGSEILCNCTNFPSCDPSGSFPDLTEHLNFFKNAFDHEEAEKEGRIVPSAGVDPEYDSALDMLAEVEKDGKAYLRKQCEYFGCKVTFTGADKKRFQLEVPEGAARKANDGYELQGQRKGFKKYWTAETKELLERQFAAEELKNNALLNLRKRIFSRFSDKIDDWSKALNCASVLDVLMSLAKYCQSIESNICTPQFYESSRWSKPYVNIKDGKFPCGSGDFIPNDTEIGGEGPSILLLTGPNMGGKSTLMRQLGLLTILAQMGSMVPASVMELSVVDRIFTRIGAQDDIMAGDSTFYLELCETSAVLSHASRHSLVLIDELGRGTSTYDGTAIAAAVLKELCRMQSRLIFSTHYHTLVDSFKGDPNIGLVHMACMAENEDEEGSEENVTFLYKVASGGCPKSYGFNAARLAGVPRHITLNGAKRAHELEEEVVRRKMFRALFTSENPADIIRQLK</sequence>
<dbReference type="FunFam" id="1.10.1420.10:FF:000005">
    <property type="entry name" value="DNA mismatch repair protein"/>
    <property type="match status" value="1"/>
</dbReference>
<dbReference type="EMBL" id="OV725081">
    <property type="protein sequence ID" value="CAH1400935.1"/>
    <property type="molecule type" value="Genomic_DNA"/>
</dbReference>
<evidence type="ECO:0000256" key="7">
    <source>
        <dbReference type="RuleBase" id="RU003756"/>
    </source>
</evidence>
<dbReference type="InterPro" id="IPR007695">
    <property type="entry name" value="DNA_mismatch_repair_MutS-lik_N"/>
</dbReference>
<dbReference type="GO" id="GO:0030983">
    <property type="term" value="F:mismatched DNA binding"/>
    <property type="evidence" value="ECO:0007669"/>
    <property type="project" value="UniProtKB-UniRule"/>
</dbReference>
<dbReference type="FunFam" id="3.40.1170.10:FF:000002">
    <property type="entry name" value="DNA mismatch repair protein"/>
    <property type="match status" value="1"/>
</dbReference>
<comment type="similarity">
    <text evidence="1 6 7">Belongs to the DNA mismatch repair MutS family.</text>
</comment>
<feature type="compositionally biased region" description="Basic and acidic residues" evidence="8">
    <location>
        <begin position="47"/>
        <end position="62"/>
    </location>
</feature>
<dbReference type="InterPro" id="IPR045076">
    <property type="entry name" value="MutS"/>
</dbReference>
<dbReference type="SUPFAM" id="SSF53150">
    <property type="entry name" value="DNA repair protein MutS, domain II"/>
    <property type="match status" value="1"/>
</dbReference>
<dbReference type="InterPro" id="IPR016151">
    <property type="entry name" value="DNA_mismatch_repair_MutS_N"/>
</dbReference>
<dbReference type="AlphaFoldDB" id="A0A9P0HEJ8"/>
<dbReference type="GO" id="GO:0005524">
    <property type="term" value="F:ATP binding"/>
    <property type="evidence" value="ECO:0007669"/>
    <property type="project" value="UniProtKB-UniRule"/>
</dbReference>
<dbReference type="SUPFAM" id="SSF48334">
    <property type="entry name" value="DNA repair protein MutS, domain III"/>
    <property type="match status" value="1"/>
</dbReference>
<protein>
    <recommendedName>
        <fullName evidence="6">DNA mismatch repair protein</fullName>
    </recommendedName>
</protein>
<dbReference type="PIRSF" id="PIRSF037677">
    <property type="entry name" value="DNA_mis_repair_Msh6"/>
    <property type="match status" value="1"/>
</dbReference>
<dbReference type="Gene3D" id="3.40.1170.10">
    <property type="entry name" value="DNA repair protein MutS, domain I"/>
    <property type="match status" value="1"/>
</dbReference>
<dbReference type="InterPro" id="IPR007861">
    <property type="entry name" value="DNA_mismatch_repair_MutS_clamp"/>
</dbReference>
<dbReference type="Gene3D" id="1.10.1420.10">
    <property type="match status" value="2"/>
</dbReference>
<dbReference type="OrthoDB" id="121051at2759"/>
<dbReference type="Pfam" id="PF00488">
    <property type="entry name" value="MutS_V"/>
    <property type="match status" value="1"/>
</dbReference>
<evidence type="ECO:0000256" key="3">
    <source>
        <dbReference type="ARBA" id="ARBA00022763"/>
    </source>
</evidence>
<evidence type="ECO:0000256" key="1">
    <source>
        <dbReference type="ARBA" id="ARBA00006271"/>
    </source>
</evidence>
<dbReference type="InterPro" id="IPR036187">
    <property type="entry name" value="DNA_mismatch_repair_MutS_sf"/>
</dbReference>
<feature type="region of interest" description="Disordered" evidence="8">
    <location>
        <begin position="36"/>
        <end position="234"/>
    </location>
</feature>
<evidence type="ECO:0000259" key="9">
    <source>
        <dbReference type="PROSITE" id="PS00486"/>
    </source>
</evidence>
<dbReference type="SMART" id="SM00534">
    <property type="entry name" value="MUTSac"/>
    <property type="match status" value="1"/>
</dbReference>
<feature type="compositionally biased region" description="Acidic residues" evidence="8">
    <location>
        <begin position="137"/>
        <end position="163"/>
    </location>
</feature>
<evidence type="ECO:0000256" key="6">
    <source>
        <dbReference type="PIRNR" id="PIRNR037677"/>
    </source>
</evidence>
<reference evidence="10" key="1">
    <citation type="submission" date="2022-01" db="EMBL/GenBank/DDBJ databases">
        <authorList>
            <person name="King R."/>
        </authorList>
    </citation>
    <scope>NUCLEOTIDE SEQUENCE</scope>
</reference>
<dbReference type="SMART" id="SM00533">
    <property type="entry name" value="MUTSd"/>
    <property type="match status" value="1"/>
</dbReference>
<feature type="domain" description="DNA mismatch repair proteins mutS family" evidence="9">
    <location>
        <begin position="1055"/>
        <end position="1071"/>
    </location>
</feature>
<keyword evidence="5 6" id="KW-0238">DNA-binding</keyword>
<dbReference type="PANTHER" id="PTHR11361">
    <property type="entry name" value="DNA MISMATCH REPAIR PROTEIN MUTS FAMILY MEMBER"/>
    <property type="match status" value="1"/>
</dbReference>
<dbReference type="InterPro" id="IPR000432">
    <property type="entry name" value="DNA_mismatch_repair_MutS_C"/>
</dbReference>
<dbReference type="Pfam" id="PF05190">
    <property type="entry name" value="MutS_IV"/>
    <property type="match status" value="1"/>
</dbReference>
<dbReference type="GO" id="GO:0032301">
    <property type="term" value="C:MutSalpha complex"/>
    <property type="evidence" value="ECO:0007669"/>
    <property type="project" value="TreeGrafter"/>
</dbReference>
<evidence type="ECO:0000256" key="2">
    <source>
        <dbReference type="ARBA" id="ARBA00022741"/>
    </source>
</evidence>
<keyword evidence="4 6" id="KW-0067">ATP-binding</keyword>
<dbReference type="PROSITE" id="PS00486">
    <property type="entry name" value="DNA_MISMATCH_REPAIR_2"/>
    <property type="match status" value="1"/>
</dbReference>
<evidence type="ECO:0000313" key="10">
    <source>
        <dbReference type="EMBL" id="CAH1400935.1"/>
    </source>
</evidence>
<proteinExistence type="inferred from homology"/>
<keyword evidence="6 7" id="KW-0234">DNA repair</keyword>
<dbReference type="SUPFAM" id="SSF55271">
    <property type="entry name" value="DNA repair protein MutS, domain I"/>
    <property type="match status" value="1"/>
</dbReference>
<dbReference type="InterPro" id="IPR007860">
    <property type="entry name" value="DNA_mmatch_repair_MutS_con_dom"/>
</dbReference>
<dbReference type="PANTHER" id="PTHR11361:SF148">
    <property type="entry name" value="DNA MISMATCH REPAIR PROTEIN MSH6"/>
    <property type="match status" value="1"/>
</dbReference>
<gene>
    <name evidence="10" type="ORF">NEZAVI_LOCUS10069</name>
</gene>
<evidence type="ECO:0000256" key="8">
    <source>
        <dbReference type="SAM" id="MobiDB-lite"/>
    </source>
</evidence>
<comment type="function">
    <text evidence="6 7">Component of the post-replicative DNA mismatch repair system (MMR).</text>
</comment>
<dbReference type="Pfam" id="PF01624">
    <property type="entry name" value="MutS_I"/>
    <property type="match status" value="1"/>
</dbReference>
<organism evidence="10 11">
    <name type="scientific">Nezara viridula</name>
    <name type="common">Southern green stink bug</name>
    <name type="synonym">Cimex viridulus</name>
    <dbReference type="NCBI Taxonomy" id="85310"/>
    <lineage>
        <taxon>Eukaryota</taxon>
        <taxon>Metazoa</taxon>
        <taxon>Ecdysozoa</taxon>
        <taxon>Arthropoda</taxon>
        <taxon>Hexapoda</taxon>
        <taxon>Insecta</taxon>
        <taxon>Pterygota</taxon>
        <taxon>Neoptera</taxon>
        <taxon>Paraneoptera</taxon>
        <taxon>Hemiptera</taxon>
        <taxon>Heteroptera</taxon>
        <taxon>Panheteroptera</taxon>
        <taxon>Pentatomomorpha</taxon>
        <taxon>Pentatomoidea</taxon>
        <taxon>Pentatomidae</taxon>
        <taxon>Pentatominae</taxon>
        <taxon>Nezara</taxon>
    </lineage>
</organism>
<dbReference type="GO" id="GO:0140664">
    <property type="term" value="F:ATP-dependent DNA damage sensor activity"/>
    <property type="evidence" value="ECO:0007669"/>
    <property type="project" value="InterPro"/>
</dbReference>
<evidence type="ECO:0000256" key="4">
    <source>
        <dbReference type="ARBA" id="ARBA00022840"/>
    </source>
</evidence>
<dbReference type="InterPro" id="IPR007696">
    <property type="entry name" value="DNA_mismatch_repair_MutS_core"/>
</dbReference>
<dbReference type="Pfam" id="PF05192">
    <property type="entry name" value="MutS_III"/>
    <property type="match status" value="1"/>
</dbReference>
<keyword evidence="2 6" id="KW-0547">Nucleotide-binding</keyword>
<evidence type="ECO:0000256" key="5">
    <source>
        <dbReference type="ARBA" id="ARBA00023125"/>
    </source>
</evidence>
<name>A0A9P0HEJ8_NEZVI</name>
<dbReference type="GO" id="GO:0006298">
    <property type="term" value="P:mismatch repair"/>
    <property type="evidence" value="ECO:0007669"/>
    <property type="project" value="InterPro"/>
</dbReference>
<dbReference type="SUPFAM" id="SSF52540">
    <property type="entry name" value="P-loop containing nucleoside triphosphate hydrolases"/>
    <property type="match status" value="1"/>
</dbReference>
<feature type="compositionally biased region" description="Basic and acidic residues" evidence="8">
    <location>
        <begin position="166"/>
        <end position="176"/>
    </location>
</feature>
<keyword evidence="3 6" id="KW-0227">DNA damage</keyword>
<dbReference type="Proteomes" id="UP001152798">
    <property type="component" value="Chromosome 5"/>
</dbReference>
<dbReference type="InterPro" id="IPR027417">
    <property type="entry name" value="P-loop_NTPase"/>
</dbReference>
<dbReference type="Pfam" id="PF05188">
    <property type="entry name" value="MutS_II"/>
    <property type="match status" value="1"/>
</dbReference>
<accession>A0A9P0HEJ8</accession>
<dbReference type="InterPro" id="IPR036678">
    <property type="entry name" value="MutS_con_dom_sf"/>
</dbReference>
<dbReference type="InterPro" id="IPR017261">
    <property type="entry name" value="DNA_mismatch_repair_MutS/MSH"/>
</dbReference>
<feature type="compositionally biased region" description="Polar residues" evidence="8">
    <location>
        <begin position="63"/>
        <end position="76"/>
    </location>
</feature>
<keyword evidence="11" id="KW-1185">Reference proteome</keyword>
<dbReference type="Gene3D" id="3.40.50.300">
    <property type="entry name" value="P-loop containing nucleotide triphosphate hydrolases"/>
    <property type="match status" value="1"/>
</dbReference>